<proteinExistence type="predicted"/>
<accession>A0A3S5B1Q9</accession>
<dbReference type="Proteomes" id="UP000784294">
    <property type="component" value="Unassembled WGS sequence"/>
</dbReference>
<protein>
    <submittedName>
        <fullName evidence="2">Uncharacterized protein</fullName>
    </submittedName>
</protein>
<gene>
    <name evidence="2" type="ORF">PXEA_LOCUS24590</name>
</gene>
<evidence type="ECO:0000313" key="3">
    <source>
        <dbReference type="Proteomes" id="UP000784294"/>
    </source>
</evidence>
<comment type="caution">
    <text evidence="2">The sequence shown here is derived from an EMBL/GenBank/DDBJ whole genome shotgun (WGS) entry which is preliminary data.</text>
</comment>
<organism evidence="2 3">
    <name type="scientific">Protopolystoma xenopodis</name>
    <dbReference type="NCBI Taxonomy" id="117903"/>
    <lineage>
        <taxon>Eukaryota</taxon>
        <taxon>Metazoa</taxon>
        <taxon>Spiralia</taxon>
        <taxon>Lophotrochozoa</taxon>
        <taxon>Platyhelminthes</taxon>
        <taxon>Monogenea</taxon>
        <taxon>Polyopisthocotylea</taxon>
        <taxon>Polystomatidea</taxon>
        <taxon>Polystomatidae</taxon>
        <taxon>Protopolystoma</taxon>
    </lineage>
</organism>
<dbReference type="EMBL" id="CAAALY010119207">
    <property type="protein sequence ID" value="VEL31150.1"/>
    <property type="molecule type" value="Genomic_DNA"/>
</dbReference>
<evidence type="ECO:0000256" key="1">
    <source>
        <dbReference type="SAM" id="MobiDB-lite"/>
    </source>
</evidence>
<feature type="compositionally biased region" description="Low complexity" evidence="1">
    <location>
        <begin position="17"/>
        <end position="28"/>
    </location>
</feature>
<feature type="region of interest" description="Disordered" evidence="1">
    <location>
        <begin position="1"/>
        <end position="35"/>
    </location>
</feature>
<name>A0A3S5B1Q9_9PLAT</name>
<evidence type="ECO:0000313" key="2">
    <source>
        <dbReference type="EMBL" id="VEL31150.1"/>
    </source>
</evidence>
<dbReference type="AlphaFoldDB" id="A0A3S5B1Q9"/>
<keyword evidence="3" id="KW-1185">Reference proteome</keyword>
<reference evidence="2" key="1">
    <citation type="submission" date="2018-11" db="EMBL/GenBank/DDBJ databases">
        <authorList>
            <consortium name="Pathogen Informatics"/>
        </authorList>
    </citation>
    <scope>NUCLEOTIDE SEQUENCE</scope>
</reference>
<sequence length="35" mass="3996">MRRGPRPDCSTAPRRPPSSAARPNPNSRLLRLHHH</sequence>